<dbReference type="AlphaFoldDB" id="A0A6J4PXU9"/>
<reference evidence="1" key="1">
    <citation type="submission" date="2020-02" db="EMBL/GenBank/DDBJ databases">
        <authorList>
            <person name="Meier V. D."/>
        </authorList>
    </citation>
    <scope>NUCLEOTIDE SEQUENCE</scope>
    <source>
        <strain evidence="1">AVDCRST_MAG84</strain>
    </source>
</reference>
<organism evidence="1">
    <name type="scientific">uncultured Microcoleus sp</name>
    <dbReference type="NCBI Taxonomy" id="259945"/>
    <lineage>
        <taxon>Bacteria</taxon>
        <taxon>Bacillati</taxon>
        <taxon>Cyanobacteriota</taxon>
        <taxon>Cyanophyceae</taxon>
        <taxon>Oscillatoriophycideae</taxon>
        <taxon>Oscillatoriales</taxon>
        <taxon>Microcoleaceae</taxon>
        <taxon>Microcoleus</taxon>
        <taxon>environmental samples</taxon>
    </lineage>
</organism>
<sequence>MIGILPDLPTKFCAPGPRFLPKCQHRYRIFPPVAAEYEFFDTTITLLLCQLYRETADHTTASSLLYYLSAIILNRNSEHPKTDKSFRQDLCRPKNFRH</sequence>
<gene>
    <name evidence="1" type="ORF">AVDCRST_MAG84-7641</name>
</gene>
<proteinExistence type="predicted"/>
<name>A0A6J4PXU9_9CYAN</name>
<dbReference type="EMBL" id="CADCTZ010001877">
    <property type="protein sequence ID" value="CAA9428816.1"/>
    <property type="molecule type" value="Genomic_DNA"/>
</dbReference>
<protein>
    <submittedName>
        <fullName evidence="1">Uncharacterized protein</fullName>
    </submittedName>
</protein>
<evidence type="ECO:0000313" key="1">
    <source>
        <dbReference type="EMBL" id="CAA9428816.1"/>
    </source>
</evidence>
<accession>A0A6J4PXU9</accession>